<dbReference type="Gene3D" id="1.10.443.10">
    <property type="entry name" value="Intergrase catalytic core"/>
    <property type="match status" value="1"/>
</dbReference>
<evidence type="ECO:0000256" key="1">
    <source>
        <dbReference type="ARBA" id="ARBA00008857"/>
    </source>
</evidence>
<sequence>MSQPCNGGQTKRETNLPVSRHLEPFFQWSEQRTLSSIWKAVYICLGLNHTAQSSASPSTLLAELGRPESQPIIHKWNSHPVAIELIRFLEAFNSDEECRRRFSPVSHSGSADRTRKQFPKFKETTYLLTMLVNPLSPADSQVHLQQRRELRLWLSIQSIERVIRHHYHGDQKLSAVCRFLILGPEDSKRWKFIDELLTRASQLQEDREHTFEHYSLALSKTAEMLLLGSGESLELSCSGFLKNIIAIANDECLPNLNSQSTGITIPELNELIPPAPVSFWLGDDENELQFIPIQTSNQSEQVQNPEEEEEEESEALVLTSVDPSLSEEQQLVASHSVLLQSAEASHYLAWSWDQVLPVERDRLNEWIQGNLEHTDPLVTLGSAVCWLALNYGRSLAFAIQFPISDNSQDEWTLNSSLTQISKQVTRRQSAWRPKPESSHAILKFSDEMSFDLPEPVSNALRTAAQAVSFQPKSLQDLWTAVYTNEQPVVWLNKNLPESLSRISSGKLFNHLSQQVFNRTGDHNLARGISAHPNAGLPAACGYGSWDIKTIETGLDTEVAGPARELPKHTLLVGSLLNPQEELLQSEIAKATARLREPEECAITYHNRFAQYVVTALYAATGSRYLKDPFESLSCFNLDRCFVFLNDKSDEGLHDGRVVPLPQKVIAIFREYLTHLEALSRILSNFNLDLSRNIYALTQTESETPSLPLFFQLDDSLNWRSMSETGLPGSDLFNWPLPRNLFRHRFGQQLDRQGVHPEVIDGWMGHAERQAASYGDYSPRCRKTDTEKYLKELDFIFSSLGFELIESKVSSTRLPRASLSKNPSPIQSRLFGERLRKQQRTRALKKAIHSARKDIDDFLEKRSFKDLNEADLSKLIKKMLLRDGGIGHHFAAVRFSVLKKRVLKESPEQNHHIRKRPAATQREHVALNRSVAKASSLIHQMQKWAQEISTTRSCRSKIEAAIIGTLLLCIEKRVSYQRMLLDIISGQNYRLIQFKRQSFIEYSEELESDNPYCPVQRHEINYQTATLLSYALERKKTLDLTNLPQSSELESLCMLIQVPSDIAPTELISKVALVIEQANLFELPGMVAAVLAGRVLSTSLPIQDHLRILEKHPRSYPSEITGQESADQTELVKILSGRQLEKDDSKIKENTKEFRLAIQRGLNNYQPSTARTVAKNIEETCQAFEGKVSSAILLVGHWLVSVIRRGKGRGKKFIPLAESTVRTYFGSLMTPFEKLAYNVDLISLDEESVTNLYNQMLQYRMIKAQQVGYFGDRLVAFHRWASHAGVAEVDWSELNLASDRRVVRPGILTEQDYLNALRRIQHTYPDYDQHLMLSFVLIMSYRFGLRLNEATGLQAKDLCEYRGEQWVLVRNNRFRTLKSNNSRRVVPLLFNLTKDEIAVIEKVITRLQMLAGADKNQPLLVEIKNGKIVQSSMIGLISPALIGVIREVTGNPNLVLHHCRHSFHNRAAAILLGIRSSLTEKLLTDVDQQSFKEIVLGPQNELSRRCPMALARLMGHHYPSTGMSSYNHLLLEWADQLTPVTSARTRKISNAFDAQNLERYHAPKAPKQRPLEYQQPTLLNLLKTLRLVSLGRTFEQAGVANQLNPDFTRTIETVFYNANYKMRFKRRGTESGMIQGSEHPNLLIHYISDDAWIRMMEAATRYQSKLELNTETRFPPINILPSLVGKKRQLLMETAEHCHLVKWTIDVFEIDESHYKVAAANNNERAIQLLTSSGFKVTKQEEASALNGPLTIDSFEEYDGTEKIGSRTMFGVLNLIRNDQGVIRNSNELAVAFTALGLTLS</sequence>
<dbReference type="InterPro" id="IPR011010">
    <property type="entry name" value="DNA_brk_join_enz"/>
</dbReference>
<keyword evidence="3" id="KW-0238">DNA-binding</keyword>
<keyword evidence="6" id="KW-1185">Reference proteome</keyword>
<dbReference type="GO" id="GO:0003677">
    <property type="term" value="F:DNA binding"/>
    <property type="evidence" value="ECO:0007669"/>
    <property type="project" value="UniProtKB-KW"/>
</dbReference>
<accession>A0A9X7YMQ6</accession>
<evidence type="ECO:0000313" key="6">
    <source>
        <dbReference type="Proteomes" id="UP000596074"/>
    </source>
</evidence>
<proteinExistence type="inferred from homology"/>
<keyword evidence="4" id="KW-0233">DNA recombination</keyword>
<evidence type="ECO:0000313" key="5">
    <source>
        <dbReference type="EMBL" id="QQD23790.1"/>
    </source>
</evidence>
<reference evidence="5 6" key="1">
    <citation type="submission" date="2019-11" db="EMBL/GenBank/DDBJ databases">
        <title>Venatorbacter sp. nov. a predator of Campylobacter and other Gram-negative bacteria.</title>
        <authorList>
            <person name="Saeedi A."/>
            <person name="Cummings N.J."/>
            <person name="Connerton I.F."/>
            <person name="Connerton P.L."/>
        </authorList>
    </citation>
    <scope>NUCLEOTIDE SEQUENCE [LARGE SCALE GENOMIC DNA]</scope>
    <source>
        <strain evidence="5">XL5</strain>
    </source>
</reference>
<evidence type="ECO:0008006" key="7">
    <source>
        <dbReference type="Google" id="ProtNLM"/>
    </source>
</evidence>
<dbReference type="GO" id="GO:0015074">
    <property type="term" value="P:DNA integration"/>
    <property type="evidence" value="ECO:0007669"/>
    <property type="project" value="UniProtKB-KW"/>
</dbReference>
<dbReference type="KEGG" id="vcw:GJQ55_04535"/>
<dbReference type="InterPro" id="IPR013762">
    <property type="entry name" value="Integrase-like_cat_sf"/>
</dbReference>
<dbReference type="PANTHER" id="PTHR30349">
    <property type="entry name" value="PHAGE INTEGRASE-RELATED"/>
    <property type="match status" value="1"/>
</dbReference>
<keyword evidence="2" id="KW-0229">DNA integration</keyword>
<dbReference type="GO" id="GO:0006310">
    <property type="term" value="P:DNA recombination"/>
    <property type="evidence" value="ECO:0007669"/>
    <property type="project" value="UniProtKB-KW"/>
</dbReference>
<dbReference type="Proteomes" id="UP000596074">
    <property type="component" value="Chromosome"/>
</dbReference>
<dbReference type="InterPro" id="IPR050090">
    <property type="entry name" value="Tyrosine_recombinase_XerCD"/>
</dbReference>
<comment type="similarity">
    <text evidence="1">Belongs to the 'phage' integrase family.</text>
</comment>
<evidence type="ECO:0000256" key="3">
    <source>
        <dbReference type="ARBA" id="ARBA00023125"/>
    </source>
</evidence>
<protein>
    <recommendedName>
        <fullName evidence="7">Phage integrase family protein</fullName>
    </recommendedName>
</protein>
<dbReference type="RefSeq" id="WP_228346330.1">
    <property type="nucleotide sequence ID" value="NZ_CP046056.1"/>
</dbReference>
<dbReference type="EMBL" id="CP046056">
    <property type="protein sequence ID" value="QQD23790.1"/>
    <property type="molecule type" value="Genomic_DNA"/>
</dbReference>
<evidence type="ECO:0000256" key="4">
    <source>
        <dbReference type="ARBA" id="ARBA00023172"/>
    </source>
</evidence>
<evidence type="ECO:0000256" key="2">
    <source>
        <dbReference type="ARBA" id="ARBA00022908"/>
    </source>
</evidence>
<dbReference type="PANTHER" id="PTHR30349:SF41">
    <property type="entry name" value="INTEGRASE_RECOMBINASE PROTEIN MJ0367-RELATED"/>
    <property type="match status" value="1"/>
</dbReference>
<gene>
    <name evidence="5" type="ORF">GJQ55_04535</name>
</gene>
<name>A0A9X7YMQ6_9GAMM</name>
<organism evidence="5 6">
    <name type="scientific">Venatoribacter cucullus</name>
    <dbReference type="NCBI Taxonomy" id="2661630"/>
    <lineage>
        <taxon>Bacteria</taxon>
        <taxon>Pseudomonadati</taxon>
        <taxon>Pseudomonadota</taxon>
        <taxon>Gammaproteobacteria</taxon>
        <taxon>Oceanospirillales</taxon>
        <taxon>Oceanospirillaceae</taxon>
        <taxon>Venatoribacter</taxon>
    </lineage>
</organism>
<dbReference type="SUPFAM" id="SSF56349">
    <property type="entry name" value="DNA breaking-rejoining enzymes"/>
    <property type="match status" value="1"/>
</dbReference>